<dbReference type="Pfam" id="PF17757">
    <property type="entry name" value="UvrB_inter"/>
    <property type="match status" value="1"/>
</dbReference>
<evidence type="ECO:0000256" key="9">
    <source>
        <dbReference type="ARBA" id="ARBA00023204"/>
    </source>
</evidence>
<accession>A0A7M2YU77</accession>
<dbReference type="SMART" id="SM00487">
    <property type="entry name" value="DEXDc"/>
    <property type="match status" value="1"/>
</dbReference>
<dbReference type="GO" id="GO:0009432">
    <property type="term" value="P:SOS response"/>
    <property type="evidence" value="ECO:0007669"/>
    <property type="project" value="UniProtKB-UniRule"/>
</dbReference>
<dbReference type="Pfam" id="PF12344">
    <property type="entry name" value="UvrB"/>
    <property type="match status" value="1"/>
</dbReference>
<dbReference type="OrthoDB" id="9806651at2"/>
<dbReference type="Gene3D" id="4.10.860.10">
    <property type="entry name" value="UVR domain"/>
    <property type="match status" value="1"/>
</dbReference>
<dbReference type="InterPro" id="IPR001650">
    <property type="entry name" value="Helicase_C-like"/>
</dbReference>
<dbReference type="InterPro" id="IPR027417">
    <property type="entry name" value="P-loop_NTPase"/>
</dbReference>
<comment type="function">
    <text evidence="12">The UvrABC repair system catalyzes the recognition and processing of DNA lesions. A damage recognition complex composed of 2 UvrA and 2 UvrB subunits scans DNA for abnormalities. Upon binding of the UvrA(2)B(2) complex to a putative damaged site, the DNA wraps around one UvrB monomer. DNA wrap is dependent on ATP binding by UvrB and probably causes local melting of the DNA helix, facilitating insertion of UvrB beta-hairpin between the DNA strands. Then UvrB probes one DNA strand for the presence of a lesion. If a lesion is found the UvrA subunits dissociate and the UvrB-DNA preincision complex is formed. This complex is subsequently bound by UvrC and the second UvrB is released. If no lesion is found, the DNA wraps around the other UvrB subunit that will check the other stand for damage.</text>
</comment>
<dbReference type="GO" id="GO:0016887">
    <property type="term" value="F:ATP hydrolysis activity"/>
    <property type="evidence" value="ECO:0007669"/>
    <property type="project" value="InterPro"/>
</dbReference>
<feature type="domain" description="Helicase C-terminal" evidence="16">
    <location>
        <begin position="428"/>
        <end position="594"/>
    </location>
</feature>
<dbReference type="GO" id="GO:0005524">
    <property type="term" value="F:ATP binding"/>
    <property type="evidence" value="ECO:0007669"/>
    <property type="project" value="UniProtKB-UniRule"/>
</dbReference>
<dbReference type="NCBIfam" id="NF003673">
    <property type="entry name" value="PRK05298.1"/>
    <property type="match status" value="1"/>
</dbReference>
<name>A0A7M2YU77_9ACTN</name>
<dbReference type="PANTHER" id="PTHR24029">
    <property type="entry name" value="UVRABC SYSTEM PROTEIN B"/>
    <property type="match status" value="1"/>
</dbReference>
<dbReference type="CDD" id="cd18790">
    <property type="entry name" value="SF2_C_UvrB"/>
    <property type="match status" value="1"/>
</dbReference>
<keyword evidence="9 12" id="KW-0234">DNA repair</keyword>
<dbReference type="GO" id="GO:0005737">
    <property type="term" value="C:cytoplasm"/>
    <property type="evidence" value="ECO:0007669"/>
    <property type="project" value="UniProtKB-SubCell"/>
</dbReference>
<comment type="caution">
    <text evidence="17">The sequence shown here is derived from an EMBL/GenBank/DDBJ whole genome shotgun (WGS) entry which is preliminary data.</text>
</comment>
<dbReference type="EMBL" id="QQZY01000009">
    <property type="protein sequence ID" value="RDI73444.1"/>
    <property type="molecule type" value="Genomic_DNA"/>
</dbReference>
<dbReference type="CDD" id="cd17916">
    <property type="entry name" value="DEXHc_UvrB"/>
    <property type="match status" value="1"/>
</dbReference>
<evidence type="ECO:0000256" key="6">
    <source>
        <dbReference type="ARBA" id="ARBA00022769"/>
    </source>
</evidence>
<feature type="domain" description="UVR" evidence="14">
    <location>
        <begin position="624"/>
        <end position="659"/>
    </location>
</feature>
<evidence type="ECO:0000256" key="10">
    <source>
        <dbReference type="ARBA" id="ARBA00026033"/>
    </source>
</evidence>
<keyword evidence="5 12" id="KW-0227">DNA damage</keyword>
<sequence length="667" mass="75259">MPDLRVTAAYRPTGDQPKAIAELTASLRAGNRFQTLLGATGTGKTATMAWIIEQLQRPALVIAHNKTLAAQLCNEFREFFPDNAVEYFVSYYDYYQPEAYVPQADLYIEKDSSRNDDIDRLRHAATSSLLSRRDVVIVASVSCIYGLGSPEEYEKRVVILHVGEQHDRDALLRKLVDTQYVRNDTLLGRGRFRVKGDVIEVQPAYAETAYRISMFGDEVEQITHFDPLTGEVYAKLDTLTLFPATQYVTSKPTIEAAMDGIRAELDAQIARFESEGRMLEAHRIRQRTEYDMEMMKELGFCNGIENYSRILEGRPPGSAPSTLLDYFPSDFVCFIDESHQTVPQIGGMYEGDRSRKQTLVDFGFRLPSALDNRPLRFDEFLQKVGQAVFVSATPGAYELRESAVVSEQLIRPTGIVDPEVEVRATRNQIDDLLGEIRRREEMGERVLVTTLTKKMSEDLTDYLLEAGVKARYLHSEIDTLERIQVIRELRLGEYDVLVGVNLLREGLDLPEVSLVAILDADKEGFLRGKTALLQTIGRAARNVNGRVVLYADKVTEAIEGALGETNRRRATQLAYNAEHGITPESISKGVSDIAEFLSLESPTVPGRRRRGKAKVEGMDRGEMEKLVITLEEEMFAAAEELRFEYAAKLRDEIKELRRELQALAETR</sequence>
<dbReference type="InterPro" id="IPR001943">
    <property type="entry name" value="UVR_dom"/>
</dbReference>
<feature type="domain" description="Helicase ATP-binding" evidence="15">
    <location>
        <begin position="25"/>
        <end position="160"/>
    </location>
</feature>
<keyword evidence="8 12" id="KW-0267">Excision nuclease</keyword>
<evidence type="ECO:0000256" key="8">
    <source>
        <dbReference type="ARBA" id="ARBA00022881"/>
    </source>
</evidence>
<dbReference type="InterPro" id="IPR036876">
    <property type="entry name" value="UVR_dom_sf"/>
</dbReference>
<protein>
    <recommendedName>
        <fullName evidence="11 12">UvrABC system protein B</fullName>
        <shortName evidence="12">Protein UvrB</shortName>
    </recommendedName>
    <alternativeName>
        <fullName evidence="12">Excinuclease ABC subunit B</fullName>
    </alternativeName>
</protein>
<dbReference type="PROSITE" id="PS51192">
    <property type="entry name" value="HELICASE_ATP_BIND_1"/>
    <property type="match status" value="1"/>
</dbReference>
<dbReference type="PROSITE" id="PS50151">
    <property type="entry name" value="UVR"/>
    <property type="match status" value="1"/>
</dbReference>
<comment type="subcellular location">
    <subcellularLocation>
        <location evidence="1 12 13">Cytoplasm</location>
    </subcellularLocation>
</comment>
<evidence type="ECO:0000256" key="13">
    <source>
        <dbReference type="RuleBase" id="RU003587"/>
    </source>
</evidence>
<feature type="binding site" evidence="12">
    <location>
        <begin position="38"/>
        <end position="45"/>
    </location>
    <ligand>
        <name>ATP</name>
        <dbReference type="ChEBI" id="CHEBI:30616"/>
    </ligand>
</feature>
<dbReference type="GO" id="GO:0009381">
    <property type="term" value="F:excinuclease ABC activity"/>
    <property type="evidence" value="ECO:0007669"/>
    <property type="project" value="UniProtKB-UniRule"/>
</dbReference>
<dbReference type="InterPro" id="IPR004807">
    <property type="entry name" value="UvrB"/>
</dbReference>
<evidence type="ECO:0000256" key="4">
    <source>
        <dbReference type="ARBA" id="ARBA00022741"/>
    </source>
</evidence>
<dbReference type="SUPFAM" id="SSF46600">
    <property type="entry name" value="C-terminal UvrC-binding domain of UvrB"/>
    <property type="match status" value="1"/>
</dbReference>
<dbReference type="Pfam" id="PF00271">
    <property type="entry name" value="Helicase_C"/>
    <property type="match status" value="1"/>
</dbReference>
<evidence type="ECO:0000313" key="17">
    <source>
        <dbReference type="EMBL" id="RDI73444.1"/>
    </source>
</evidence>
<keyword evidence="3 12" id="KW-0963">Cytoplasm</keyword>
<evidence type="ECO:0000256" key="12">
    <source>
        <dbReference type="HAMAP-Rule" id="MF_00204"/>
    </source>
</evidence>
<dbReference type="SUPFAM" id="SSF52540">
    <property type="entry name" value="P-loop containing nucleoside triphosphate hydrolases"/>
    <property type="match status" value="2"/>
</dbReference>
<dbReference type="InterPro" id="IPR041471">
    <property type="entry name" value="UvrB_inter"/>
</dbReference>
<evidence type="ECO:0000256" key="7">
    <source>
        <dbReference type="ARBA" id="ARBA00022840"/>
    </source>
</evidence>
<dbReference type="GO" id="GO:0009380">
    <property type="term" value="C:excinuclease repair complex"/>
    <property type="evidence" value="ECO:0007669"/>
    <property type="project" value="InterPro"/>
</dbReference>
<dbReference type="GO" id="GO:0003677">
    <property type="term" value="F:DNA binding"/>
    <property type="evidence" value="ECO:0007669"/>
    <property type="project" value="UniProtKB-UniRule"/>
</dbReference>
<reference evidence="17 18" key="1">
    <citation type="submission" date="2018-07" db="EMBL/GenBank/DDBJ databases">
        <title>High-quality-draft genome sequence of Gaiella occulta.</title>
        <authorList>
            <person name="Severino R."/>
            <person name="Froufe H.J.C."/>
            <person name="Rainey F.A."/>
            <person name="Barroso C."/>
            <person name="Albuquerque L."/>
            <person name="Lobo-Da-Cunha A."/>
            <person name="Da Costa M.S."/>
            <person name="Egas C."/>
        </authorList>
    </citation>
    <scope>NUCLEOTIDE SEQUENCE [LARGE SCALE GENOMIC DNA]</scope>
    <source>
        <strain evidence="17 18">F2-233</strain>
    </source>
</reference>
<evidence type="ECO:0000259" key="15">
    <source>
        <dbReference type="PROSITE" id="PS51192"/>
    </source>
</evidence>
<dbReference type="SMART" id="SM00490">
    <property type="entry name" value="HELICc"/>
    <property type="match status" value="1"/>
</dbReference>
<keyword evidence="4 12" id="KW-0547">Nucleotide-binding</keyword>
<dbReference type="Pfam" id="PF04851">
    <property type="entry name" value="ResIII"/>
    <property type="match status" value="1"/>
</dbReference>
<keyword evidence="7 12" id="KW-0067">ATP-binding</keyword>
<keyword evidence="6 12" id="KW-0228">DNA excision</keyword>
<dbReference type="Proteomes" id="UP000254134">
    <property type="component" value="Unassembled WGS sequence"/>
</dbReference>
<evidence type="ECO:0000256" key="2">
    <source>
        <dbReference type="ARBA" id="ARBA00008533"/>
    </source>
</evidence>
<reference evidence="18" key="2">
    <citation type="journal article" date="2019" name="MicrobiologyOpen">
        <title>High-quality draft genome sequence of Gaiella occulta isolated from a 150 meter deep mineral water borehole and comparison with the genome sequences of other deep-branching lineages of the phylum Actinobacteria.</title>
        <authorList>
            <person name="Severino R."/>
            <person name="Froufe H.J.C."/>
            <person name="Barroso C."/>
            <person name="Albuquerque L."/>
            <person name="Lobo-da-Cunha A."/>
            <person name="da Costa M.S."/>
            <person name="Egas C."/>
        </authorList>
    </citation>
    <scope>NUCLEOTIDE SEQUENCE [LARGE SCALE GENOMIC DNA]</scope>
    <source>
        <strain evidence="18">F2-233</strain>
    </source>
</reference>
<dbReference type="AlphaFoldDB" id="A0A7M2YU77"/>
<evidence type="ECO:0000256" key="1">
    <source>
        <dbReference type="ARBA" id="ARBA00004496"/>
    </source>
</evidence>
<comment type="domain">
    <text evidence="12">The beta-hairpin motif is involved in DNA binding.</text>
</comment>
<comment type="subunit">
    <text evidence="10 12 13">Forms a heterotetramer with UvrA during the search for lesions. Interacts with UvrC in an incision complex.</text>
</comment>
<dbReference type="Pfam" id="PF02151">
    <property type="entry name" value="UVR"/>
    <property type="match status" value="1"/>
</dbReference>
<dbReference type="InterPro" id="IPR014001">
    <property type="entry name" value="Helicase_ATP-bd"/>
</dbReference>
<dbReference type="InterPro" id="IPR006935">
    <property type="entry name" value="Helicase/UvrB_N"/>
</dbReference>
<evidence type="ECO:0000259" key="16">
    <source>
        <dbReference type="PROSITE" id="PS51194"/>
    </source>
</evidence>
<dbReference type="NCBIfam" id="TIGR00631">
    <property type="entry name" value="uvrb"/>
    <property type="match status" value="1"/>
</dbReference>
<dbReference type="RefSeq" id="WP_114797198.1">
    <property type="nucleotide sequence ID" value="NZ_QQZY01000009.1"/>
</dbReference>
<dbReference type="InterPro" id="IPR024759">
    <property type="entry name" value="UvrB_YAD/RRR_dom"/>
</dbReference>
<evidence type="ECO:0000256" key="5">
    <source>
        <dbReference type="ARBA" id="ARBA00022763"/>
    </source>
</evidence>
<feature type="short sequence motif" description="Beta-hairpin" evidence="12">
    <location>
        <begin position="91"/>
        <end position="114"/>
    </location>
</feature>
<proteinExistence type="inferred from homology"/>
<dbReference type="HAMAP" id="MF_00204">
    <property type="entry name" value="UvrB"/>
    <property type="match status" value="1"/>
</dbReference>
<comment type="similarity">
    <text evidence="2 12 13">Belongs to the UvrB family.</text>
</comment>
<dbReference type="GO" id="GO:0006289">
    <property type="term" value="P:nucleotide-excision repair"/>
    <property type="evidence" value="ECO:0007669"/>
    <property type="project" value="UniProtKB-UniRule"/>
</dbReference>
<organism evidence="17 18">
    <name type="scientific">Gaiella occulta</name>
    <dbReference type="NCBI Taxonomy" id="1002870"/>
    <lineage>
        <taxon>Bacteria</taxon>
        <taxon>Bacillati</taxon>
        <taxon>Actinomycetota</taxon>
        <taxon>Thermoleophilia</taxon>
        <taxon>Gaiellales</taxon>
        <taxon>Gaiellaceae</taxon>
        <taxon>Gaiella</taxon>
    </lineage>
</organism>
<dbReference type="Gene3D" id="3.40.50.300">
    <property type="entry name" value="P-loop containing nucleotide triphosphate hydrolases"/>
    <property type="match status" value="3"/>
</dbReference>
<gene>
    <name evidence="12" type="primary">uvrB</name>
    <name evidence="17" type="ORF">Gocc_2800</name>
</gene>
<evidence type="ECO:0000259" key="14">
    <source>
        <dbReference type="PROSITE" id="PS50151"/>
    </source>
</evidence>
<evidence type="ECO:0000256" key="11">
    <source>
        <dbReference type="ARBA" id="ARBA00029504"/>
    </source>
</evidence>
<dbReference type="PROSITE" id="PS51194">
    <property type="entry name" value="HELICASE_CTER"/>
    <property type="match status" value="1"/>
</dbReference>
<keyword evidence="12 13" id="KW-0742">SOS response</keyword>
<keyword evidence="18" id="KW-1185">Reference proteome</keyword>
<evidence type="ECO:0000256" key="3">
    <source>
        <dbReference type="ARBA" id="ARBA00022490"/>
    </source>
</evidence>
<evidence type="ECO:0000313" key="18">
    <source>
        <dbReference type="Proteomes" id="UP000254134"/>
    </source>
</evidence>
<dbReference type="PANTHER" id="PTHR24029:SF0">
    <property type="entry name" value="UVRABC SYSTEM PROTEIN B"/>
    <property type="match status" value="1"/>
</dbReference>